<name>A0ABW4ZMA0_9SPHI</name>
<keyword evidence="2" id="KW-1185">Reference proteome</keyword>
<dbReference type="PANTHER" id="PTHR34585:SF22">
    <property type="entry name" value="HELIX-TURN-HELIX DOMAIN-CONTAINING PROTEIN"/>
    <property type="match status" value="1"/>
</dbReference>
<dbReference type="PANTHER" id="PTHR34585">
    <property type="match status" value="1"/>
</dbReference>
<evidence type="ECO:0000313" key="2">
    <source>
        <dbReference type="Proteomes" id="UP001597387"/>
    </source>
</evidence>
<reference evidence="2" key="1">
    <citation type="journal article" date="2019" name="Int. J. Syst. Evol. Microbiol.">
        <title>The Global Catalogue of Microorganisms (GCM) 10K type strain sequencing project: providing services to taxonomists for standard genome sequencing and annotation.</title>
        <authorList>
            <consortium name="The Broad Institute Genomics Platform"/>
            <consortium name="The Broad Institute Genome Sequencing Center for Infectious Disease"/>
            <person name="Wu L."/>
            <person name="Ma J."/>
        </authorList>
    </citation>
    <scope>NUCLEOTIDE SEQUENCE [LARGE SCALE GENOMIC DNA]</scope>
    <source>
        <strain evidence="2">KCTC 42217</strain>
    </source>
</reference>
<dbReference type="RefSeq" id="WP_255902462.1">
    <property type="nucleotide sequence ID" value="NZ_JAFMZO010000003.1"/>
</dbReference>
<proteinExistence type="predicted"/>
<dbReference type="SUPFAM" id="SSF46955">
    <property type="entry name" value="Putative DNA-binding domain"/>
    <property type="match status" value="1"/>
</dbReference>
<accession>A0ABW4ZMA0</accession>
<gene>
    <name evidence="1" type="ORF">ACFSJU_11495</name>
</gene>
<evidence type="ECO:0000313" key="1">
    <source>
        <dbReference type="EMBL" id="MFD2163019.1"/>
    </source>
</evidence>
<protein>
    <submittedName>
        <fullName evidence="1">Helix-turn-helix domain-containing protein</fullName>
    </submittedName>
</protein>
<dbReference type="EMBL" id="JBHUHZ010000001">
    <property type="protein sequence ID" value="MFD2163019.1"/>
    <property type="molecule type" value="Genomic_DNA"/>
</dbReference>
<comment type="caution">
    <text evidence="1">The sequence shown here is derived from an EMBL/GenBank/DDBJ whole genome shotgun (WGS) entry which is preliminary data.</text>
</comment>
<dbReference type="InterPro" id="IPR009061">
    <property type="entry name" value="DNA-bd_dom_put_sf"/>
</dbReference>
<dbReference type="Proteomes" id="UP001597387">
    <property type="component" value="Unassembled WGS sequence"/>
</dbReference>
<sequence length="88" mass="10552">MPTEILTTDDLREFRVQLLEDFERLLKTYNETPRKKWLKSFEVMTMLNITKNTLNTYRTNGILYAKKVGGVYYYAYQQIHELLQNPAK</sequence>
<organism evidence="1 2">
    <name type="scientific">Paradesertivirga mongoliensis</name>
    <dbReference type="NCBI Taxonomy" id="2100740"/>
    <lineage>
        <taxon>Bacteria</taxon>
        <taxon>Pseudomonadati</taxon>
        <taxon>Bacteroidota</taxon>
        <taxon>Sphingobacteriia</taxon>
        <taxon>Sphingobacteriales</taxon>
        <taxon>Sphingobacteriaceae</taxon>
        <taxon>Paradesertivirga</taxon>
    </lineage>
</organism>